<evidence type="ECO:0000313" key="2">
    <source>
        <dbReference type="Proteomes" id="UP000016638"/>
    </source>
</evidence>
<dbReference type="AlphaFoldDB" id="U2TRR4"/>
<name>U2TRR4_9ACTN</name>
<proteinExistence type="predicted"/>
<evidence type="ECO:0000313" key="1">
    <source>
        <dbReference type="EMBL" id="ERL08768.1"/>
    </source>
</evidence>
<dbReference type="Proteomes" id="UP000016638">
    <property type="component" value="Unassembled WGS sequence"/>
</dbReference>
<dbReference type="EMBL" id="AWEZ01000043">
    <property type="protein sequence ID" value="ERL08768.1"/>
    <property type="molecule type" value="Genomic_DNA"/>
</dbReference>
<dbReference type="PATRIC" id="fig|1125712.3.peg.919"/>
<accession>U2TRR4</accession>
<keyword evidence="2" id="KW-1185">Reference proteome</keyword>
<reference evidence="1 2" key="1">
    <citation type="submission" date="2013-08" db="EMBL/GenBank/DDBJ databases">
        <authorList>
            <person name="Durkin A.S."/>
            <person name="Haft D.R."/>
            <person name="McCorrison J."/>
            <person name="Torralba M."/>
            <person name="Gillis M."/>
            <person name="Haft D.H."/>
            <person name="Methe B."/>
            <person name="Sutton G."/>
            <person name="Nelson K.E."/>
        </authorList>
    </citation>
    <scope>NUCLEOTIDE SEQUENCE [LARGE SCALE GENOMIC DNA]</scope>
    <source>
        <strain evidence="1 2">F0195</strain>
    </source>
</reference>
<sequence>MRPSLSAGTKRTVACFACDHPARGQGRNSAGLSRRPLRRRLLAREALWGRGSGVIFARTRLRSLSLPALCEACSPRYSPLPRFELAS</sequence>
<protein>
    <submittedName>
        <fullName evidence="1">Uncharacterized protein</fullName>
    </submittedName>
</protein>
<organism evidence="1 2">
    <name type="scientific">Olsenella profusa F0195</name>
    <dbReference type="NCBI Taxonomy" id="1125712"/>
    <lineage>
        <taxon>Bacteria</taxon>
        <taxon>Bacillati</taxon>
        <taxon>Actinomycetota</taxon>
        <taxon>Coriobacteriia</taxon>
        <taxon>Coriobacteriales</taxon>
        <taxon>Atopobiaceae</taxon>
        <taxon>Olsenella</taxon>
    </lineage>
</organism>
<gene>
    <name evidence="1" type="ORF">HMPREF1316_0290</name>
</gene>
<comment type="caution">
    <text evidence="1">The sequence shown here is derived from an EMBL/GenBank/DDBJ whole genome shotgun (WGS) entry which is preliminary data.</text>
</comment>